<dbReference type="CDD" id="cd05233">
    <property type="entry name" value="SDR_c"/>
    <property type="match status" value="1"/>
</dbReference>
<gene>
    <name evidence="2" type="ORF">GGR37_002517</name>
</gene>
<evidence type="ECO:0000256" key="1">
    <source>
        <dbReference type="ARBA" id="ARBA00006484"/>
    </source>
</evidence>
<reference evidence="2 3" key="1">
    <citation type="submission" date="2020-08" db="EMBL/GenBank/DDBJ databases">
        <title>Genomic Encyclopedia of Type Strains, Phase IV (KMG-IV): sequencing the most valuable type-strain genomes for metagenomic binning, comparative biology and taxonomic classification.</title>
        <authorList>
            <person name="Goeker M."/>
        </authorList>
    </citation>
    <scope>NUCLEOTIDE SEQUENCE [LARGE SCALE GENOMIC DNA]</scope>
    <source>
        <strain evidence="2 3">DSM 17507</strain>
    </source>
</reference>
<dbReference type="PRINTS" id="PR00081">
    <property type="entry name" value="GDHRDH"/>
</dbReference>
<dbReference type="Gene3D" id="3.40.50.720">
    <property type="entry name" value="NAD(P)-binding Rossmann-like Domain"/>
    <property type="match status" value="1"/>
</dbReference>
<dbReference type="RefSeq" id="WP_144904005.1">
    <property type="nucleotide sequence ID" value="NZ_JACHOA010000004.1"/>
</dbReference>
<name>A0A7W7AC71_9SPHN</name>
<sequence length="249" mass="25646">MSFTGRVAIVTGAGNGIGAACAKLLAERGAAVVVCDISEDAGAAVADAINANGGRAAFIQADVTQEDDVIALVSRTVALFGRLDLAHNNVGLCIPGPTIVDMTVDDWDVTMNRSLRATWLGMKHQIPIMLAHGGGAIVNTASMAGHRYMELAPPAYAAAKAGVIHLSRYASDAYASRGVRVNSVSPGLVVTEAVARVMTPEEQVGLAGREQRIARGTTPLEVAELVAYLMSDAAAMVTGSDMQICGGAL</sequence>
<dbReference type="EMBL" id="JACHOA010000004">
    <property type="protein sequence ID" value="MBB4614231.1"/>
    <property type="molecule type" value="Genomic_DNA"/>
</dbReference>
<proteinExistence type="inferred from homology"/>
<dbReference type="FunFam" id="3.40.50.720:FF:000084">
    <property type="entry name" value="Short-chain dehydrogenase reductase"/>
    <property type="match status" value="1"/>
</dbReference>
<dbReference type="PANTHER" id="PTHR42820">
    <property type="entry name" value="SHORT-CHAIN DEHYDROGENASE REDUCTASE"/>
    <property type="match status" value="1"/>
</dbReference>
<accession>A0A7W7AC71</accession>
<dbReference type="AlphaFoldDB" id="A0A7W7AC71"/>
<comment type="similarity">
    <text evidence="1">Belongs to the short-chain dehydrogenases/reductases (SDR) family.</text>
</comment>
<organism evidence="2 3">
    <name type="scientific">Novosphingobium taihuense</name>
    <dbReference type="NCBI Taxonomy" id="260085"/>
    <lineage>
        <taxon>Bacteria</taxon>
        <taxon>Pseudomonadati</taxon>
        <taxon>Pseudomonadota</taxon>
        <taxon>Alphaproteobacteria</taxon>
        <taxon>Sphingomonadales</taxon>
        <taxon>Sphingomonadaceae</taxon>
        <taxon>Novosphingobium</taxon>
    </lineage>
</organism>
<dbReference type="SUPFAM" id="SSF51735">
    <property type="entry name" value="NAD(P)-binding Rossmann-fold domains"/>
    <property type="match status" value="1"/>
</dbReference>
<protein>
    <submittedName>
        <fullName evidence="2">NAD(P)-dependent dehydrogenase (Short-subunit alcohol dehydrogenase family)</fullName>
    </submittedName>
</protein>
<dbReference type="Pfam" id="PF13561">
    <property type="entry name" value="adh_short_C2"/>
    <property type="match status" value="1"/>
</dbReference>
<comment type="caution">
    <text evidence="2">The sequence shown here is derived from an EMBL/GenBank/DDBJ whole genome shotgun (WGS) entry which is preliminary data.</text>
</comment>
<dbReference type="PANTHER" id="PTHR42820:SF1">
    <property type="entry name" value="SHORT-CHAIN DEHYDROGENASE_REDUCTASE FAMILY PROTEIN"/>
    <property type="match status" value="1"/>
</dbReference>
<dbReference type="InterPro" id="IPR036291">
    <property type="entry name" value="NAD(P)-bd_dom_sf"/>
</dbReference>
<dbReference type="Proteomes" id="UP000538566">
    <property type="component" value="Unassembled WGS sequence"/>
</dbReference>
<evidence type="ECO:0000313" key="2">
    <source>
        <dbReference type="EMBL" id="MBB4614231.1"/>
    </source>
</evidence>
<dbReference type="OrthoDB" id="9792355at2"/>
<dbReference type="InterPro" id="IPR002347">
    <property type="entry name" value="SDR_fam"/>
</dbReference>
<keyword evidence="3" id="KW-1185">Reference proteome</keyword>
<evidence type="ECO:0000313" key="3">
    <source>
        <dbReference type="Proteomes" id="UP000538566"/>
    </source>
</evidence>
<dbReference type="PROSITE" id="PS51257">
    <property type="entry name" value="PROKAR_LIPOPROTEIN"/>
    <property type="match status" value="1"/>
</dbReference>
<dbReference type="PRINTS" id="PR00080">
    <property type="entry name" value="SDRFAMILY"/>
</dbReference>